<evidence type="ECO:0000313" key="1">
    <source>
        <dbReference type="EMBL" id="AUX21485.1"/>
    </source>
</evidence>
<name>A0A4P2PX92_SORCE</name>
<gene>
    <name evidence="1" type="ORF">SOCEGT47_019690</name>
</gene>
<dbReference type="AlphaFoldDB" id="A0A4P2PX92"/>
<evidence type="ECO:0008006" key="3">
    <source>
        <dbReference type="Google" id="ProtNLM"/>
    </source>
</evidence>
<dbReference type="EMBL" id="CP012670">
    <property type="protein sequence ID" value="AUX21485.1"/>
    <property type="molecule type" value="Genomic_DNA"/>
</dbReference>
<sequence length="52" mass="6270">MPRFAEVFPDPEVVHALRAQLSWTHLRWTHLREIIALDDPLQRRFYRSTPPC</sequence>
<accession>A0A4P2PX92</accession>
<dbReference type="Proteomes" id="UP000295781">
    <property type="component" value="Chromosome"/>
</dbReference>
<protein>
    <recommendedName>
        <fullName evidence="3">YhcG N-terminal domain-containing protein</fullName>
    </recommendedName>
</protein>
<reference evidence="1 2" key="1">
    <citation type="submission" date="2015-09" db="EMBL/GenBank/DDBJ databases">
        <title>Sorangium comparison.</title>
        <authorList>
            <person name="Zaburannyi N."/>
            <person name="Bunk B."/>
            <person name="Overmann J."/>
            <person name="Mueller R."/>
        </authorList>
    </citation>
    <scope>NUCLEOTIDE SEQUENCE [LARGE SCALE GENOMIC DNA]</scope>
    <source>
        <strain evidence="1 2">So ceGT47</strain>
    </source>
</reference>
<evidence type="ECO:0000313" key="2">
    <source>
        <dbReference type="Proteomes" id="UP000295781"/>
    </source>
</evidence>
<proteinExistence type="predicted"/>
<organism evidence="1 2">
    <name type="scientific">Sorangium cellulosum</name>
    <name type="common">Polyangium cellulosum</name>
    <dbReference type="NCBI Taxonomy" id="56"/>
    <lineage>
        <taxon>Bacteria</taxon>
        <taxon>Pseudomonadati</taxon>
        <taxon>Myxococcota</taxon>
        <taxon>Polyangia</taxon>
        <taxon>Polyangiales</taxon>
        <taxon>Polyangiaceae</taxon>
        <taxon>Sorangium</taxon>
    </lineage>
</organism>